<comment type="caution">
    <text evidence="1">The sequence shown here is derived from an EMBL/GenBank/DDBJ whole genome shotgun (WGS) entry which is preliminary data.</text>
</comment>
<evidence type="ECO:0008006" key="2">
    <source>
        <dbReference type="Google" id="ProtNLM"/>
    </source>
</evidence>
<evidence type="ECO:0000313" key="1">
    <source>
        <dbReference type="EMBL" id="KKN46579.1"/>
    </source>
</evidence>
<organism evidence="1">
    <name type="scientific">marine sediment metagenome</name>
    <dbReference type="NCBI Taxonomy" id="412755"/>
    <lineage>
        <taxon>unclassified sequences</taxon>
        <taxon>metagenomes</taxon>
        <taxon>ecological metagenomes</taxon>
    </lineage>
</organism>
<accession>A0A0F9QVV2</accession>
<dbReference type="AlphaFoldDB" id="A0A0F9QVV2"/>
<name>A0A0F9QVV2_9ZZZZ</name>
<reference evidence="1" key="1">
    <citation type="journal article" date="2015" name="Nature">
        <title>Complex archaea that bridge the gap between prokaryotes and eukaryotes.</title>
        <authorList>
            <person name="Spang A."/>
            <person name="Saw J.H."/>
            <person name="Jorgensen S.L."/>
            <person name="Zaremba-Niedzwiedzka K."/>
            <person name="Martijn J."/>
            <person name="Lind A.E."/>
            <person name="van Eijk R."/>
            <person name="Schleper C."/>
            <person name="Guy L."/>
            <person name="Ettema T.J."/>
        </authorList>
    </citation>
    <scope>NUCLEOTIDE SEQUENCE</scope>
</reference>
<proteinExistence type="predicted"/>
<dbReference type="EMBL" id="LAZR01001323">
    <property type="protein sequence ID" value="KKN46579.1"/>
    <property type="molecule type" value="Genomic_DNA"/>
</dbReference>
<sequence length="101" mass="12273">MAKYRKKPVVIEAFQMTKERRWDNSEWPTWLHMAWQKDPSEGAMWIDSNDPEREKLVCGTLEGVHRIDWDDWIIQEIKNEIYPCKPDIFDQTYEEVKEDVE</sequence>
<gene>
    <name evidence="1" type="ORF">LCGC14_0671750</name>
</gene>
<protein>
    <recommendedName>
        <fullName evidence="2">Phage protein</fullName>
    </recommendedName>
</protein>